<accession>A0A1H0ITU3</accession>
<gene>
    <name evidence="1" type="ORF">SAMN05192530_105332</name>
</gene>
<dbReference type="OrthoDB" id="8438836at2"/>
<dbReference type="EMBL" id="FNIT01000005">
    <property type="protein sequence ID" value="SDO34753.1"/>
    <property type="molecule type" value="Genomic_DNA"/>
</dbReference>
<protein>
    <submittedName>
        <fullName evidence="1">Uncharacterized protein</fullName>
    </submittedName>
</protein>
<evidence type="ECO:0000313" key="2">
    <source>
        <dbReference type="Proteomes" id="UP000198793"/>
    </source>
</evidence>
<organism evidence="1 2">
    <name type="scientific">Aureimonas jatrophae</name>
    <dbReference type="NCBI Taxonomy" id="1166073"/>
    <lineage>
        <taxon>Bacteria</taxon>
        <taxon>Pseudomonadati</taxon>
        <taxon>Pseudomonadota</taxon>
        <taxon>Alphaproteobacteria</taxon>
        <taxon>Hyphomicrobiales</taxon>
        <taxon>Aurantimonadaceae</taxon>
        <taxon>Aureimonas</taxon>
    </lineage>
</organism>
<sequence length="344" mass="37581">MDGLSSWDRFEAIARPLLSAAPGDYLASIQQNLVRDGVVSAVAYRDAPALFDHLVGVSQFQGISDRNAAAFTSKHGIVSWDDIAASIQAGPSCSRLRGFWSFDRCGYRKATATCMEPRHIVGCPLPEHPARKGSLIQAAYALFFFLRDVCAGDLVGWIDQRLAEADPGRGASDRAVRMGAALLDPLRGITGIGSKVWSMALADLLLAADLNRERWVATGAGMVVIDTLLHNHLHRTGTLRRFMAEHPYGRCYAPAGCADLIRGLAQRIDAREFNPDFPACFPRFVQFAIWRLASSAELNICNGLRIDDRARCENTTCPVFQDCDRVALHDHMTPSSSRGAPPAL</sequence>
<dbReference type="RefSeq" id="WP_139184005.1">
    <property type="nucleotide sequence ID" value="NZ_FNIT01000005.1"/>
</dbReference>
<proteinExistence type="predicted"/>
<dbReference type="STRING" id="1166073.SAMN05192530_105332"/>
<dbReference type="Proteomes" id="UP000198793">
    <property type="component" value="Unassembled WGS sequence"/>
</dbReference>
<dbReference type="AlphaFoldDB" id="A0A1H0ITU3"/>
<evidence type="ECO:0000313" key="1">
    <source>
        <dbReference type="EMBL" id="SDO34753.1"/>
    </source>
</evidence>
<name>A0A1H0ITU3_9HYPH</name>
<keyword evidence="2" id="KW-1185">Reference proteome</keyword>
<reference evidence="1 2" key="1">
    <citation type="submission" date="2016-10" db="EMBL/GenBank/DDBJ databases">
        <authorList>
            <person name="de Groot N.N."/>
        </authorList>
    </citation>
    <scope>NUCLEOTIDE SEQUENCE [LARGE SCALE GENOMIC DNA]</scope>
    <source>
        <strain evidence="2">L7-484,KACC 16230,DSM 25025</strain>
    </source>
</reference>